<feature type="region of interest" description="Disordered" evidence="1">
    <location>
        <begin position="177"/>
        <end position="210"/>
    </location>
</feature>
<accession>A0ABD3MZ18</accession>
<evidence type="ECO:0000259" key="2">
    <source>
        <dbReference type="Pfam" id="PF04577"/>
    </source>
</evidence>
<reference evidence="3 4" key="1">
    <citation type="submission" date="2024-10" db="EMBL/GenBank/DDBJ databases">
        <title>Updated reference genomes for cyclostephanoid diatoms.</title>
        <authorList>
            <person name="Roberts W.R."/>
            <person name="Alverson A.J."/>
        </authorList>
    </citation>
    <scope>NUCLEOTIDE SEQUENCE [LARGE SCALE GENOMIC DNA]</scope>
    <source>
        <strain evidence="3 4">AJA232-27</strain>
    </source>
</reference>
<sequence length="727" mass="79782">MNARPVLLRRTTSINAPPSSGSGASSASVGGSGSGAAGSEVVDPEDAIPIADEEPGDPLMSMSKHKKKNSELPAPAEVFNRASVASSLDLINDEEEGGVGGDSPYMHPDDASEYSDIFSNNSYEVGGGGGGVWSTMMMSSNTGARLSPSRIVAALTVVLMVAGYLVMNPPAGSTYTTNNPLGNTNNSDNAAGGASDLASTPHHNQDTPNSKEITIGEFHEESVGAPLEHHVHEYNKIRFFDSPDKMKPMISKGPALFDTNMGGLHVFENVCLTNNADAIRNRSHPDTTLRGLIYFTNDKTMMNNPRRCVPCSVNYDAPFLTWGEEEEEASSQVNHQCGMSGLHAMYASSVDDWSKCILQDENTNLMEEFGQTQEPTDVSTVHFFQEPTFLLQFNALDKEHSLFDMLLSYLPHWEKFMIGDDADGDDAGFPFDSVISHSLKGCLSHSRDWFCEVLHQMYAFGEAKEIPWESDENTLYCYKELFYNEVGYYQRNLDQVADGSGSASSLVTKEMFGNFREMLFRKFGLPRRRTVELRAEEAEFEKAHESGSGTKTTSGGDGDDEDDNSVAIGSNPKIIFYDNKLSEHAVWSEMESLISNVRELEKYQNVKFVTVNEDFSDLTVAQQARKFNEADAVIMAHGQQMANAIFAIDGTYFVEVGCKVDSLIGNPSFMELFDGKYRAVERCSDKNAAGKGDNICVVCNDEETDIFTMNPAAFERLIDDVVASLEI</sequence>
<keyword evidence="4" id="KW-1185">Reference proteome</keyword>
<dbReference type="InterPro" id="IPR049625">
    <property type="entry name" value="Glyco_transf_61_cat"/>
</dbReference>
<dbReference type="EMBL" id="JALLBG020000075">
    <property type="protein sequence ID" value="KAL3767527.1"/>
    <property type="molecule type" value="Genomic_DNA"/>
</dbReference>
<protein>
    <recommendedName>
        <fullName evidence="2">Glycosyltransferase 61 catalytic domain-containing protein</fullName>
    </recommendedName>
</protein>
<evidence type="ECO:0000313" key="3">
    <source>
        <dbReference type="EMBL" id="KAL3767527.1"/>
    </source>
</evidence>
<feature type="region of interest" description="Disordered" evidence="1">
    <location>
        <begin position="537"/>
        <end position="564"/>
    </location>
</feature>
<feature type="domain" description="Glycosyltransferase 61 catalytic" evidence="2">
    <location>
        <begin position="462"/>
        <end position="653"/>
    </location>
</feature>
<evidence type="ECO:0000313" key="4">
    <source>
        <dbReference type="Proteomes" id="UP001530293"/>
    </source>
</evidence>
<dbReference type="AlphaFoldDB" id="A0ABD3MZ18"/>
<organism evidence="3 4">
    <name type="scientific">Discostella pseudostelligera</name>
    <dbReference type="NCBI Taxonomy" id="259834"/>
    <lineage>
        <taxon>Eukaryota</taxon>
        <taxon>Sar</taxon>
        <taxon>Stramenopiles</taxon>
        <taxon>Ochrophyta</taxon>
        <taxon>Bacillariophyta</taxon>
        <taxon>Coscinodiscophyceae</taxon>
        <taxon>Thalassiosirophycidae</taxon>
        <taxon>Stephanodiscales</taxon>
        <taxon>Stephanodiscaceae</taxon>
        <taxon>Discostella</taxon>
    </lineage>
</organism>
<gene>
    <name evidence="3" type="ORF">ACHAWU_000190</name>
</gene>
<feature type="compositionally biased region" description="Low complexity" evidence="1">
    <location>
        <begin position="19"/>
        <end position="29"/>
    </location>
</feature>
<feature type="compositionally biased region" description="Acidic residues" evidence="1">
    <location>
        <begin position="42"/>
        <end position="56"/>
    </location>
</feature>
<dbReference type="Proteomes" id="UP001530293">
    <property type="component" value="Unassembled WGS sequence"/>
</dbReference>
<dbReference type="Pfam" id="PF04577">
    <property type="entry name" value="Glyco_transf_61"/>
    <property type="match status" value="1"/>
</dbReference>
<feature type="region of interest" description="Disordered" evidence="1">
    <location>
        <begin position="1"/>
        <end position="74"/>
    </location>
</feature>
<feature type="compositionally biased region" description="Polar residues" evidence="1">
    <location>
        <begin position="197"/>
        <end position="210"/>
    </location>
</feature>
<comment type="caution">
    <text evidence="3">The sequence shown here is derived from an EMBL/GenBank/DDBJ whole genome shotgun (WGS) entry which is preliminary data.</text>
</comment>
<feature type="compositionally biased region" description="Polar residues" evidence="1">
    <location>
        <begin position="177"/>
        <end position="189"/>
    </location>
</feature>
<proteinExistence type="predicted"/>
<evidence type="ECO:0000256" key="1">
    <source>
        <dbReference type="SAM" id="MobiDB-lite"/>
    </source>
</evidence>
<name>A0ABD3MZ18_9STRA</name>